<protein>
    <recommendedName>
        <fullName evidence="11">ATP-binding protein Uup</fullName>
        <ecNumber evidence="11">3.6.1.-</ecNumber>
    </recommendedName>
</protein>
<name>A0A1E8CLC9_9GAMM</name>
<evidence type="ECO:0000256" key="3">
    <source>
        <dbReference type="ARBA" id="ARBA00022741"/>
    </source>
</evidence>
<dbReference type="Pfam" id="PF12848">
    <property type="entry name" value="ABC_tran_Xtn"/>
    <property type="match status" value="1"/>
</dbReference>
<dbReference type="InterPro" id="IPR037118">
    <property type="entry name" value="Val-tRNA_synth_C_sf"/>
</dbReference>
<dbReference type="InterPro" id="IPR027417">
    <property type="entry name" value="P-loop_NTPase"/>
</dbReference>
<evidence type="ECO:0000256" key="6">
    <source>
        <dbReference type="ARBA" id="ARBA00022840"/>
    </source>
</evidence>
<feature type="domain" description="ABC transporter" evidence="13">
    <location>
        <begin position="320"/>
        <end position="538"/>
    </location>
</feature>
<evidence type="ECO:0000313" key="14">
    <source>
        <dbReference type="EMBL" id="OFE13067.1"/>
    </source>
</evidence>
<dbReference type="RefSeq" id="WP_070116678.1">
    <property type="nucleotide sequence ID" value="NZ_CAXATG010000001.1"/>
</dbReference>
<dbReference type="HAMAP" id="MF_00848">
    <property type="entry name" value="Uup"/>
    <property type="match status" value="1"/>
</dbReference>
<dbReference type="FunFam" id="3.40.50.300:FF:000309">
    <property type="entry name" value="ABC transporter ATP-binding protein"/>
    <property type="match status" value="1"/>
</dbReference>
<keyword evidence="6 11" id="KW-0067">ATP-binding</keyword>
<evidence type="ECO:0000256" key="8">
    <source>
        <dbReference type="ARBA" id="ARBA00023204"/>
    </source>
</evidence>
<evidence type="ECO:0000256" key="5">
    <source>
        <dbReference type="ARBA" id="ARBA00022801"/>
    </source>
</evidence>
<dbReference type="Pfam" id="PF00005">
    <property type="entry name" value="ABC_tran"/>
    <property type="match status" value="2"/>
</dbReference>
<dbReference type="SUPFAM" id="SSF52540">
    <property type="entry name" value="P-loop containing nucleoside triphosphate hydrolases"/>
    <property type="match status" value="2"/>
</dbReference>
<dbReference type="PROSITE" id="PS50893">
    <property type="entry name" value="ABC_TRANSPORTER_2"/>
    <property type="match status" value="2"/>
</dbReference>
<keyword evidence="3 11" id="KW-0547">Nucleotide-binding</keyword>
<dbReference type="CDD" id="cd03221">
    <property type="entry name" value="ABCF_EF-3"/>
    <property type="match status" value="2"/>
</dbReference>
<dbReference type="GO" id="GO:0043022">
    <property type="term" value="F:ribosome binding"/>
    <property type="evidence" value="ECO:0007669"/>
    <property type="project" value="UniProtKB-UniRule"/>
</dbReference>
<dbReference type="Gene3D" id="3.40.50.300">
    <property type="entry name" value="P-loop containing nucleotide triphosphate hydrolases"/>
    <property type="match status" value="2"/>
</dbReference>
<accession>A0A1E8CLC9</accession>
<feature type="binding site" evidence="11">
    <location>
        <begin position="36"/>
        <end position="43"/>
    </location>
    <ligand>
        <name>ATP</name>
        <dbReference type="ChEBI" id="CHEBI:30616"/>
        <label>1</label>
    </ligand>
</feature>
<dbReference type="InterPro" id="IPR043686">
    <property type="entry name" value="Uup"/>
</dbReference>
<evidence type="ECO:0000256" key="9">
    <source>
        <dbReference type="ARBA" id="ARBA00049360"/>
    </source>
</evidence>
<keyword evidence="8 11" id="KW-0234">DNA repair</keyword>
<dbReference type="OrthoDB" id="9808609at2"/>
<evidence type="ECO:0000256" key="12">
    <source>
        <dbReference type="SAM" id="MobiDB-lite"/>
    </source>
</evidence>
<proteinExistence type="inferred from homology"/>
<dbReference type="Gene3D" id="1.10.287.380">
    <property type="entry name" value="Valyl-tRNA synthetase, C-terminal domain"/>
    <property type="match status" value="1"/>
</dbReference>
<evidence type="ECO:0000259" key="13">
    <source>
        <dbReference type="PROSITE" id="PS50893"/>
    </source>
</evidence>
<dbReference type="GO" id="GO:0016887">
    <property type="term" value="F:ATP hydrolysis activity"/>
    <property type="evidence" value="ECO:0007669"/>
    <property type="project" value="UniProtKB-UniRule"/>
</dbReference>
<dbReference type="InterPro" id="IPR051309">
    <property type="entry name" value="ABCF_ATPase"/>
</dbReference>
<comment type="function">
    <text evidence="11">Probably plays a role in ribosome assembly or function. May be involved in resolution of branched DNA intermediates that result from template switching in postreplication gaps. Binds DNA and has ATPase activity.</text>
</comment>
<feature type="binding site" evidence="11">
    <location>
        <begin position="352"/>
        <end position="359"/>
    </location>
    <ligand>
        <name>ATP</name>
        <dbReference type="ChEBI" id="CHEBI:30616"/>
        <label>2</label>
    </ligand>
</feature>
<dbReference type="InterPro" id="IPR003593">
    <property type="entry name" value="AAA+_ATPase"/>
</dbReference>
<keyword evidence="11" id="KW-0175">Coiled coil</keyword>
<dbReference type="InterPro" id="IPR032781">
    <property type="entry name" value="ABC_tran_Xtn"/>
</dbReference>
<keyword evidence="15" id="KW-1185">Reference proteome</keyword>
<sequence length="646" mass="72428">MLLFRLNNLSLAFGDQPLLDQVNLTIHKGERIGILGQNGAGKSTFMKVLMGQIVADSGELWRAESIKVAYLDQSLPAQDEQTIYDYIANGLEGLGIVLARYHALTHDEDLDWGDEKNMHELASLQKQIEERDGWAFEHKIEGMLDILNLPADARMKTLSGGSRRRAALGRALISDPDLLMLDEPTNHLDIPTIEWLEKAIKDFRGAILVITHDRHFLQQISNRIIELDRGHVRSWDYGYESFLTFRDQQLEAEDKANAEFDKKLADEERWIRQGVKARRTRNEGRVRALEAMRKERSQRREQTGKAKFGLEQGASSGKIVVEANKLSHGYDKPILKNFSTKILRGDRVGFIGANGSGKTTLLRILLGETQPDAGDVKLGTNLEILYFDQLRNKLDPEATVIDNLAEGREFIEINGKNRHVISYLQDFLFPPKRTRQPVKSLSGGEQNRLILAKLFSKPANLIVLDEPTNDLDMETLELLEELLLEFTGTLLVVSHDRKFLDNVITNCIVFEAPGVVKEYVGGYQDWLDQGGKMMSFEDAPSEAKAAAQKVAEPAEAAPSAPAPAPAPKKATATKKLSFKQQRELEQVTQQIEKTETAIADITGQMEDPGFYDKPAADVQATLQQMAALQETLDALFERWAELESAT</sequence>
<keyword evidence="1 11" id="KW-0963">Cytoplasm</keyword>
<keyword evidence="2 11" id="KW-0677">Repeat</keyword>
<evidence type="ECO:0000313" key="15">
    <source>
        <dbReference type="Proteomes" id="UP000175669"/>
    </source>
</evidence>
<dbReference type="PANTHER" id="PTHR42855">
    <property type="entry name" value="ABC TRANSPORTER ATP-BINDING SUBUNIT"/>
    <property type="match status" value="1"/>
</dbReference>
<keyword evidence="7 11" id="KW-0238">DNA-binding</keyword>
<keyword evidence="4 11" id="KW-0227">DNA damage</keyword>
<evidence type="ECO:0000256" key="7">
    <source>
        <dbReference type="ARBA" id="ARBA00023125"/>
    </source>
</evidence>
<feature type="domain" description="ABC transporter" evidence="13">
    <location>
        <begin position="4"/>
        <end position="254"/>
    </location>
</feature>
<feature type="region of interest" description="Disordered" evidence="12">
    <location>
        <begin position="547"/>
        <end position="575"/>
    </location>
</feature>
<reference evidence="15" key="1">
    <citation type="submission" date="2016-07" db="EMBL/GenBank/DDBJ databases">
        <authorList>
            <person name="Florea S."/>
            <person name="Webb J.S."/>
            <person name="Jaromczyk J."/>
            <person name="Schardl C.L."/>
        </authorList>
    </citation>
    <scope>NUCLEOTIDE SEQUENCE [LARGE SCALE GENOMIC DNA]</scope>
    <source>
        <strain evidence="15">KCTC 42131</strain>
    </source>
</reference>
<dbReference type="AlphaFoldDB" id="A0A1E8CLC9"/>
<dbReference type="Pfam" id="PF16326">
    <property type="entry name" value="ABC_tran_CTD"/>
    <property type="match status" value="1"/>
</dbReference>
<dbReference type="GO" id="GO:0006281">
    <property type="term" value="P:DNA repair"/>
    <property type="evidence" value="ECO:0007669"/>
    <property type="project" value="UniProtKB-KW"/>
</dbReference>
<dbReference type="PANTHER" id="PTHR42855:SF1">
    <property type="entry name" value="ABC TRANSPORTER DOMAIN-CONTAINING PROTEIN"/>
    <property type="match status" value="1"/>
</dbReference>
<feature type="compositionally biased region" description="Low complexity" evidence="12">
    <location>
        <begin position="547"/>
        <end position="559"/>
    </location>
</feature>
<keyword evidence="5 11" id="KW-0378">Hydrolase</keyword>
<dbReference type="PROSITE" id="PS00211">
    <property type="entry name" value="ABC_TRANSPORTER_1"/>
    <property type="match status" value="1"/>
</dbReference>
<comment type="similarity">
    <text evidence="10 11">Belongs to the ABC transporter superfamily. ABCF family. Uup subfamily.</text>
</comment>
<evidence type="ECO:0000256" key="1">
    <source>
        <dbReference type="ARBA" id="ARBA00022490"/>
    </source>
</evidence>
<comment type="catalytic activity">
    <reaction evidence="9 11">
        <text>ATP + H2O = ADP + phosphate + H(+)</text>
        <dbReference type="Rhea" id="RHEA:13065"/>
        <dbReference type="ChEBI" id="CHEBI:15377"/>
        <dbReference type="ChEBI" id="CHEBI:15378"/>
        <dbReference type="ChEBI" id="CHEBI:30616"/>
        <dbReference type="ChEBI" id="CHEBI:43474"/>
        <dbReference type="ChEBI" id="CHEBI:456216"/>
    </reaction>
</comment>
<gene>
    <name evidence="11" type="primary">uup</name>
    <name evidence="14" type="ORF">PHACT_07880</name>
</gene>
<evidence type="ECO:0000256" key="2">
    <source>
        <dbReference type="ARBA" id="ARBA00022737"/>
    </source>
</evidence>
<dbReference type="STRING" id="1524254.PHACT_07880"/>
<dbReference type="InterPro" id="IPR003439">
    <property type="entry name" value="ABC_transporter-like_ATP-bd"/>
</dbReference>
<dbReference type="FunFam" id="3.40.50.300:FF:000011">
    <property type="entry name" value="Putative ABC transporter ATP-binding component"/>
    <property type="match status" value="1"/>
</dbReference>
<dbReference type="EC" id="3.6.1.-" evidence="11"/>
<organism evidence="14 15">
    <name type="scientific">Pseudohongiella acticola</name>
    <dbReference type="NCBI Taxonomy" id="1524254"/>
    <lineage>
        <taxon>Bacteria</taxon>
        <taxon>Pseudomonadati</taxon>
        <taxon>Pseudomonadota</taxon>
        <taxon>Gammaproteobacteria</taxon>
        <taxon>Pseudomonadales</taxon>
        <taxon>Pseudohongiellaceae</taxon>
        <taxon>Pseudohongiella</taxon>
    </lineage>
</organism>
<dbReference type="SMART" id="SM00382">
    <property type="entry name" value="AAA"/>
    <property type="match status" value="2"/>
</dbReference>
<evidence type="ECO:0000256" key="4">
    <source>
        <dbReference type="ARBA" id="ARBA00022763"/>
    </source>
</evidence>
<evidence type="ECO:0000256" key="10">
    <source>
        <dbReference type="ARBA" id="ARBA00061478"/>
    </source>
</evidence>
<dbReference type="EMBL" id="MASR01000001">
    <property type="protein sequence ID" value="OFE13067.1"/>
    <property type="molecule type" value="Genomic_DNA"/>
</dbReference>
<dbReference type="InterPro" id="IPR017871">
    <property type="entry name" value="ABC_transporter-like_CS"/>
</dbReference>
<feature type="coiled-coil region" evidence="11">
    <location>
        <begin position="584"/>
        <end position="645"/>
    </location>
</feature>
<dbReference type="GO" id="GO:0005524">
    <property type="term" value="F:ATP binding"/>
    <property type="evidence" value="ECO:0007669"/>
    <property type="project" value="UniProtKB-UniRule"/>
</dbReference>
<dbReference type="GO" id="GO:0005737">
    <property type="term" value="C:cytoplasm"/>
    <property type="evidence" value="ECO:0007669"/>
    <property type="project" value="UniProtKB-SubCell"/>
</dbReference>
<comment type="subcellular location">
    <subcellularLocation>
        <location evidence="11">Cytoplasm</location>
    </subcellularLocation>
    <text evidence="11">Associates with ribosomes.</text>
</comment>
<dbReference type="Proteomes" id="UP000175669">
    <property type="component" value="Unassembled WGS sequence"/>
</dbReference>
<evidence type="ECO:0000256" key="11">
    <source>
        <dbReference type="HAMAP-Rule" id="MF_00848"/>
    </source>
</evidence>
<dbReference type="GO" id="GO:0003677">
    <property type="term" value="F:DNA binding"/>
    <property type="evidence" value="ECO:0007669"/>
    <property type="project" value="UniProtKB-UniRule"/>
</dbReference>
<comment type="caution">
    <text evidence="14">The sequence shown here is derived from an EMBL/GenBank/DDBJ whole genome shotgun (WGS) entry which is preliminary data.</text>
</comment>
<dbReference type="InterPro" id="IPR032524">
    <property type="entry name" value="ABC_tran_C"/>
</dbReference>